<evidence type="ECO:0000256" key="1">
    <source>
        <dbReference type="SAM" id="MobiDB-lite"/>
    </source>
</evidence>
<protein>
    <submittedName>
        <fullName evidence="2">SET domain-containing protein</fullName>
    </submittedName>
</protein>
<feature type="compositionally biased region" description="Acidic residues" evidence="1">
    <location>
        <begin position="742"/>
        <end position="761"/>
    </location>
</feature>
<feature type="region of interest" description="Disordered" evidence="1">
    <location>
        <begin position="1"/>
        <end position="22"/>
    </location>
</feature>
<accession>A0A2A6BWS6</accession>
<dbReference type="EnsemblMetazoa" id="PPA16565.1">
    <property type="protein sequence ID" value="PPA16565.1"/>
    <property type="gene ID" value="WBGene00106119"/>
</dbReference>
<organism evidence="2 3">
    <name type="scientific">Pristionchus pacificus</name>
    <name type="common">Parasitic nematode worm</name>
    <dbReference type="NCBI Taxonomy" id="54126"/>
    <lineage>
        <taxon>Eukaryota</taxon>
        <taxon>Metazoa</taxon>
        <taxon>Ecdysozoa</taxon>
        <taxon>Nematoda</taxon>
        <taxon>Chromadorea</taxon>
        <taxon>Rhabditida</taxon>
        <taxon>Rhabditina</taxon>
        <taxon>Diplogasteromorpha</taxon>
        <taxon>Diplogasteroidea</taxon>
        <taxon>Neodiplogasteridae</taxon>
        <taxon>Pristionchus</taxon>
    </lineage>
</organism>
<sequence>MSAPSSTTAIRKPRRSKFDNSDLTPTILQNQLHRLLGLSHGRRAIHASLTIDPDELLSRPVVVGAKATLCLICYKEKSKLEKHVMQQELKHIISDPSTDLSTVHSSHVEDSQDEECVSSFQRTLSLVRGYLHLCVLHSCPPLPTRPVSIDFSFLLPPLIPQEYIAFRTTFAVLEKEGIVLRGIPQAYLDPFMGRCQSPLRLPSPPPLHALPPPPSLPRVPMSTTEFAGDVNASAYLSSLPPPRELPSIFQGPGNLMLLFDVTEDGTNIEYANQGSRREWSDRARVELGWNRRLRLSDHSLLMEYCRYVDTEAEEGEMTRKSQQHLQYLLRVMLMVMRSRGSRDRVRNGETVADLFRLGDAVTVLDIACATSALECILTKMETVVGLSTIMNVVKAVISMCKFISTLVYRHQDVQSLIFDLSGVWSALGLRALLSDNRLILSERMKRLKMKEMNANAGEKRDLRAGVREIIETPPFQSTGMEEYAVYECIISSQIISEAVSSISSNLDLLTKQRYEFVLNVFISYLLTFNAARNEIIWKAKNRSFHILHPKTGERKLFFPFSQFQYLSAGRIDNPKASSMRASDAARAGWFILDGYGRFLLNAYAAVREWRMKELEKMGYDDPTAPYFYNYDGMGIDESQARTLTNRMKTLSKDLGLKIRLNSDMIRHAAAQKDFDDDWLQSSRAEDQSDRLLSLMNHSRFIHSQFYVDRKAALAVVGFLHLRKMTKKSKREDTLVKDHDEVNNEEEMENEDEEEEEYDDEHGDERGEGETMDETMDYGGERRKERSEDEDEYRSIGYDGEIRETVDWDREEKGGNGMDEEENGKSGEESWREASPPPKRRKSDRLKSTHVVVDESQAMEEDSLIGNDSSLRVDESTMEGQYQNCQFAGIDGNQAHCCSNGCTCSSSHSGSFVFEHDVKRIAKEISKDRMTEEERKRLERGFTLAGLTSDPSMRLFNEIMSRRAGPKLERFPWVNVRSTLQCGLGLFSTCAIPKQSIICPYTARIVSEKEFADYRNQVYSERPENADELFQTVLDYQVEVSLREKRCFLEGFRLTHRGVISLGRYANSTSCPLHVNAKLRKEVVRLPGGSSQFLAILVATRSIASDEPILWTYDSKNPEQFSCPACVGVDGRVASEPTGKKVRLVPNFGEDRLPERSSHCLDSSFYDPTGQVSYEDQHNRPLTLSDLLLAMANRMELMGKSCKSMGEHLIGSTDINKILRRGRKLLETGECKLKEGETTMTHQSIFDAALVDLSHRHLLLIFHKGHLVRALALCPPSSSSFTFGSILVSRVNKKDATSGSISVLGPKASPTDEDRSLISSLLQSTTTVKIVDEVSKGQKELFRYD</sequence>
<evidence type="ECO:0000313" key="3">
    <source>
        <dbReference type="Proteomes" id="UP000005239"/>
    </source>
</evidence>
<dbReference type="Proteomes" id="UP000005239">
    <property type="component" value="Unassembled WGS sequence"/>
</dbReference>
<evidence type="ECO:0000313" key="2">
    <source>
        <dbReference type="EnsemblMetazoa" id="PPA16565.1"/>
    </source>
</evidence>
<dbReference type="Gene3D" id="2.170.270.10">
    <property type="entry name" value="SET domain"/>
    <property type="match status" value="1"/>
</dbReference>
<keyword evidence="3" id="KW-1185">Reference proteome</keyword>
<name>A0A2A6BWS6_PRIPA</name>
<dbReference type="InterPro" id="IPR001214">
    <property type="entry name" value="SET_dom"/>
</dbReference>
<feature type="compositionally biased region" description="Basic and acidic residues" evidence="1">
    <location>
        <begin position="729"/>
        <end position="741"/>
    </location>
</feature>
<feature type="compositionally biased region" description="Basic and acidic residues" evidence="1">
    <location>
        <begin position="822"/>
        <end position="831"/>
    </location>
</feature>
<dbReference type="Pfam" id="PF00856">
    <property type="entry name" value="SET"/>
    <property type="match status" value="1"/>
</dbReference>
<feature type="region of interest" description="Disordered" evidence="1">
    <location>
        <begin position="729"/>
        <end position="865"/>
    </location>
</feature>
<proteinExistence type="predicted"/>
<feature type="compositionally biased region" description="Basic and acidic residues" evidence="1">
    <location>
        <begin position="799"/>
        <end position="813"/>
    </location>
</feature>
<gene>
    <name evidence="2" type="primary">WBGene00106119</name>
</gene>
<accession>A0A8R1UCA2</accession>
<dbReference type="SUPFAM" id="SSF82199">
    <property type="entry name" value="SET domain"/>
    <property type="match status" value="1"/>
</dbReference>
<dbReference type="SMART" id="SM00317">
    <property type="entry name" value="SET"/>
    <property type="match status" value="1"/>
</dbReference>
<dbReference type="InterPro" id="IPR046341">
    <property type="entry name" value="SET_dom_sf"/>
</dbReference>
<dbReference type="PROSITE" id="PS50280">
    <property type="entry name" value="SET"/>
    <property type="match status" value="1"/>
</dbReference>
<reference evidence="2" key="2">
    <citation type="submission" date="2022-06" db="UniProtKB">
        <authorList>
            <consortium name="EnsemblMetazoa"/>
        </authorList>
    </citation>
    <scope>IDENTIFICATION</scope>
    <source>
        <strain evidence="2">PS312</strain>
    </source>
</reference>
<reference evidence="3" key="1">
    <citation type="journal article" date="2008" name="Nat. Genet.">
        <title>The Pristionchus pacificus genome provides a unique perspective on nematode lifestyle and parasitism.</title>
        <authorList>
            <person name="Dieterich C."/>
            <person name="Clifton S.W."/>
            <person name="Schuster L.N."/>
            <person name="Chinwalla A."/>
            <person name="Delehaunty K."/>
            <person name="Dinkelacker I."/>
            <person name="Fulton L."/>
            <person name="Fulton R."/>
            <person name="Godfrey J."/>
            <person name="Minx P."/>
            <person name="Mitreva M."/>
            <person name="Roeseler W."/>
            <person name="Tian H."/>
            <person name="Witte H."/>
            <person name="Yang S.P."/>
            <person name="Wilson R.K."/>
            <person name="Sommer R.J."/>
        </authorList>
    </citation>
    <scope>NUCLEOTIDE SEQUENCE [LARGE SCALE GENOMIC DNA]</scope>
    <source>
        <strain evidence="3">PS312</strain>
    </source>
</reference>